<gene>
    <name evidence="1" type="ORF">APZ42_017190</name>
</gene>
<keyword evidence="2" id="KW-1185">Reference proteome</keyword>
<name>A0A164ZR59_9CRUS</name>
<reference evidence="1 2" key="1">
    <citation type="submission" date="2016-03" db="EMBL/GenBank/DDBJ databases">
        <title>EvidentialGene: Evidence-directed Construction of Genes on Genomes.</title>
        <authorList>
            <person name="Gilbert D.G."/>
            <person name="Choi J.-H."/>
            <person name="Mockaitis K."/>
            <person name="Colbourne J."/>
            <person name="Pfrender M."/>
        </authorList>
    </citation>
    <scope>NUCLEOTIDE SEQUENCE [LARGE SCALE GENOMIC DNA]</scope>
    <source>
        <strain evidence="1 2">Xinb3</strain>
        <tissue evidence="1">Complete organism</tissue>
    </source>
</reference>
<comment type="caution">
    <text evidence="1">The sequence shown here is derived from an EMBL/GenBank/DDBJ whole genome shotgun (WGS) entry which is preliminary data.</text>
</comment>
<evidence type="ECO:0000313" key="1">
    <source>
        <dbReference type="EMBL" id="KZS16648.1"/>
    </source>
</evidence>
<evidence type="ECO:0000313" key="2">
    <source>
        <dbReference type="Proteomes" id="UP000076858"/>
    </source>
</evidence>
<sequence length="11" mass="1359">MQGRYKTCIRC</sequence>
<dbReference type="Proteomes" id="UP000076858">
    <property type="component" value="Unassembled WGS sequence"/>
</dbReference>
<accession>A0A164ZR59</accession>
<dbReference type="EMBL" id="LRGB01000687">
    <property type="protein sequence ID" value="KZS16648.1"/>
    <property type="molecule type" value="Genomic_DNA"/>
</dbReference>
<organism evidence="1 2">
    <name type="scientific">Daphnia magna</name>
    <dbReference type="NCBI Taxonomy" id="35525"/>
    <lineage>
        <taxon>Eukaryota</taxon>
        <taxon>Metazoa</taxon>
        <taxon>Ecdysozoa</taxon>
        <taxon>Arthropoda</taxon>
        <taxon>Crustacea</taxon>
        <taxon>Branchiopoda</taxon>
        <taxon>Diplostraca</taxon>
        <taxon>Cladocera</taxon>
        <taxon>Anomopoda</taxon>
        <taxon>Daphniidae</taxon>
        <taxon>Daphnia</taxon>
    </lineage>
</organism>
<protein>
    <submittedName>
        <fullName evidence="1">Uncharacterized protein</fullName>
    </submittedName>
</protein>
<proteinExistence type="predicted"/>